<reference evidence="4 5" key="1">
    <citation type="submission" date="2018-02" db="EMBL/GenBank/DDBJ databases">
        <title>novel marine gammaproteobacteria from coastal saline agro ecosystem.</title>
        <authorList>
            <person name="Krishnan R."/>
            <person name="Ramesh Kumar N."/>
        </authorList>
    </citation>
    <scope>NUCLEOTIDE SEQUENCE [LARGE SCALE GENOMIC DNA]</scope>
    <source>
        <strain evidence="4 5">228</strain>
    </source>
</reference>
<dbReference type="Gene3D" id="2.40.50.580">
    <property type="match status" value="1"/>
</dbReference>
<organism evidence="4 5">
    <name type="scientific">Proteobacteria bacterium 228</name>
    <dbReference type="NCBI Taxonomy" id="2083153"/>
    <lineage>
        <taxon>Bacteria</taxon>
        <taxon>Pseudomonadati</taxon>
        <taxon>Pseudomonadota</taxon>
    </lineage>
</organism>
<name>A0A2S5KW82_9PROT</name>
<dbReference type="GO" id="GO:0003677">
    <property type="term" value="F:DNA binding"/>
    <property type="evidence" value="ECO:0007669"/>
    <property type="project" value="InterPro"/>
</dbReference>
<evidence type="ECO:0000256" key="1">
    <source>
        <dbReference type="HAMAP-Rule" id="MF_00095"/>
    </source>
</evidence>
<dbReference type="AlphaFoldDB" id="A0A2S5KW82"/>
<evidence type="ECO:0000313" key="4">
    <source>
        <dbReference type="EMBL" id="PPC79107.1"/>
    </source>
</evidence>
<dbReference type="PANTHER" id="PTHR30545">
    <property type="entry name" value="SUGAR FERMENTATION STIMULATION PROTEIN A"/>
    <property type="match status" value="1"/>
</dbReference>
<evidence type="ECO:0000259" key="2">
    <source>
        <dbReference type="Pfam" id="PF03749"/>
    </source>
</evidence>
<gene>
    <name evidence="1" type="primary">sfsA</name>
    <name evidence="4" type="ORF">C4K68_01390</name>
</gene>
<dbReference type="Pfam" id="PF03749">
    <property type="entry name" value="SfsA"/>
    <property type="match status" value="1"/>
</dbReference>
<dbReference type="HAMAP" id="MF_00095">
    <property type="entry name" value="SfsA"/>
    <property type="match status" value="1"/>
</dbReference>
<accession>A0A2S5KW82</accession>
<comment type="similarity">
    <text evidence="1">Belongs to the SfsA family.</text>
</comment>
<protein>
    <recommendedName>
        <fullName evidence="1">Sugar fermentation stimulation protein homolog</fullName>
    </recommendedName>
</protein>
<dbReference type="InterPro" id="IPR040452">
    <property type="entry name" value="SfsA_C"/>
</dbReference>
<dbReference type="Proteomes" id="UP000238196">
    <property type="component" value="Unassembled WGS sequence"/>
</dbReference>
<evidence type="ECO:0000259" key="3">
    <source>
        <dbReference type="Pfam" id="PF17746"/>
    </source>
</evidence>
<dbReference type="OrthoDB" id="5296903at2"/>
<evidence type="ECO:0000313" key="5">
    <source>
        <dbReference type="Proteomes" id="UP000238196"/>
    </source>
</evidence>
<feature type="domain" description="Sugar fermentation stimulation protein C-terminal" evidence="2">
    <location>
        <begin position="83"/>
        <end position="222"/>
    </location>
</feature>
<dbReference type="NCBIfam" id="TIGR00230">
    <property type="entry name" value="sfsA"/>
    <property type="match status" value="1"/>
</dbReference>
<dbReference type="Gene3D" id="3.40.1350.60">
    <property type="match status" value="1"/>
</dbReference>
<dbReference type="FunFam" id="3.40.1350.60:FF:000001">
    <property type="entry name" value="Sugar fermentation stimulation protein A"/>
    <property type="match status" value="1"/>
</dbReference>
<dbReference type="EMBL" id="PRLP01000005">
    <property type="protein sequence ID" value="PPC79107.1"/>
    <property type="molecule type" value="Genomic_DNA"/>
</dbReference>
<dbReference type="InterPro" id="IPR005224">
    <property type="entry name" value="SfsA"/>
</dbReference>
<comment type="caution">
    <text evidence="4">The sequence shown here is derived from an EMBL/GenBank/DDBJ whole genome shotgun (WGS) entry which is preliminary data.</text>
</comment>
<dbReference type="PANTHER" id="PTHR30545:SF2">
    <property type="entry name" value="SUGAR FERMENTATION STIMULATION PROTEIN A"/>
    <property type="match status" value="1"/>
</dbReference>
<dbReference type="Pfam" id="PF17746">
    <property type="entry name" value="SfsA_N"/>
    <property type="match status" value="1"/>
</dbReference>
<proteinExistence type="inferred from homology"/>
<sequence>MKWPKPLQQGRLIKRYKRFLADIVTDDGRLLTLHCANTGSMRNCGEEGSKVWFWDSEDPKRKLPCTWELVETAPGEVACINTQRANRLVEEAVIAGDIPTLSGYRQVRREVKYGHENSRIDLLLQDGAQADCFIEVKSVTLKEDGLGYFPDAVSVRARKHLRELAAMVEEGKRAVIFFCVCHSGIDSVTPAWHIDPDYARLLLEVAEQGVEVLAWQVAFSEEGMQLHKELPVLLMAPVSRPAR</sequence>
<dbReference type="CDD" id="cd22359">
    <property type="entry name" value="SfsA-like_bacterial"/>
    <property type="match status" value="1"/>
</dbReference>
<dbReference type="FunFam" id="2.40.50.580:FF:000001">
    <property type="entry name" value="Sugar fermentation stimulation protein A"/>
    <property type="match status" value="1"/>
</dbReference>
<dbReference type="InterPro" id="IPR041465">
    <property type="entry name" value="SfsA_N"/>
</dbReference>
<feature type="domain" description="SfsA N-terminal OB" evidence="3">
    <location>
        <begin position="13"/>
        <end position="80"/>
    </location>
</feature>